<dbReference type="NCBIfam" id="TIGR02099">
    <property type="entry name" value="YhdP family protein"/>
    <property type="match status" value="1"/>
</dbReference>
<dbReference type="PANTHER" id="PTHR38690">
    <property type="entry name" value="PROTEASE-RELATED"/>
    <property type="match status" value="1"/>
</dbReference>
<gene>
    <name evidence="2" type="ORF">SAMN02745782_02113</name>
</gene>
<dbReference type="Pfam" id="PF13116">
    <property type="entry name" value="YhdP"/>
    <property type="match status" value="1"/>
</dbReference>
<sequence length="1288" mass="144180">MIPNLTRLGRMVLWLLISLLVVLALAVTTLRVLLPEMNRFKDEIQHWVSDRTQIQLVISDVRGFWRNTHPSLALQGVQANLPDGSQIQFQTGRIDVEFDLLQSLLQRQPVVANLIIHQLTLDIQSVDWLALSQSDPSLPANTQGRILQRLDNLFLRQLDDFSIQNSTILYQTMAGDLRQIEIEKLHWKNQGQQHRAEGIVSLVDSEINSLNVRADFQDHGSLRDISGEFYVSADKLRVRPWLTRYFTDEVGIERGIVSFNAWATLEHNQPVDGYVELKPSEITWHEKEQNELLLESGILLLSPTEKGWQVSAHSLNLRTNDTPWPSLDVAFEWQADGWRANFSQLTLESLSPFAALLPDAKEAYSWIEKLNPHGRLEDLRIGQQANQPLHYSANLYQGAINQWSLLPEVHHLQATIAGTLDKAVIHASLIDDELPYGEVFQAPLPIRQAAVDLVWQRDEQGWSLWADKVTAATPDLQVLGEFRLDFPYQKSPFLSFYAEADVYNAGSTWRYLPALALGQDLTDYLSTSIQGGKVKTAKLLWYGPLNDFPYTDNQGVFQAWVALKEATFSFDTAWPTITDLQLDLLFENDAMYLDSRSATLMGVKAQRIVGQIGELASDGKLELTATVAGQGNAVRDYMTATPLVDSVGAALTAINVNGLVNSEFQLSIPFESDKDVRAWGWADLKQNHVEIHTPPMMLEMVSGRIYFDDDVVTAAGLSAHLLDQSISFDFKGESAQQGYNVAIDLVGDWEMSPLKPYVGEAWVAPLSGHAPWQMGVDIQLTDVGFTYQIDTQVNLRSVTSQYPYPLNKSLNSAGVARLQASGNQQSVSARLQLPEAKYQAEIDITQSIPELTATYLLLGQGSFKMSPVVGHHLQVRSDQFNLDQWIDLLQQTSKVSSGSALANLNAPEIPLPERIDLQVKELTFAELEWHDVDFAARRKNLGWQAEINSQEVQGKANYIEPYDLSVSLQRLHLYLPQLEMEASEGSSLLVDREKQDAPLISEFDRQFHSLMPNLTLVIDDFWLQGYKVGSLNMDFQRQKDTLEWKRIDIVSGSNQVHINGTWTLTEHTSQTTMNLEMKGDNNSDLMERFGISSGIQRAPFEITSQTQWQGAPWSMKVNTLQGHLETKLGKGTISNVSGASKLLGIFSLDSIIRKMQLDFSDVFDKGMAFSRITGSGEFSQGIFVTNNIKMDAIAGEMTIKGMADLNTRMVDAEVNFIPDITSGLPVMTAFAVTPATALYVLAITTVISPVVEVFTQVNYQVTGPMDAPIVKELSRSKGEFQLPEKLKK</sequence>
<organism evidence="2 3">
    <name type="scientific">Vibrio cincinnatiensis DSM 19608</name>
    <dbReference type="NCBI Taxonomy" id="1123491"/>
    <lineage>
        <taxon>Bacteria</taxon>
        <taxon>Pseudomonadati</taxon>
        <taxon>Pseudomonadota</taxon>
        <taxon>Gammaproteobacteria</taxon>
        <taxon>Vibrionales</taxon>
        <taxon>Vibrionaceae</taxon>
        <taxon>Vibrio</taxon>
    </lineage>
</organism>
<dbReference type="RefSeq" id="WP_078926498.1">
    <property type="nucleotide sequence ID" value="NZ_FUXB01000010.1"/>
</dbReference>
<evidence type="ECO:0000313" key="3">
    <source>
        <dbReference type="Proteomes" id="UP000190834"/>
    </source>
</evidence>
<dbReference type="STRING" id="1123491.SAMN02745782_02113"/>
<evidence type="ECO:0000313" key="2">
    <source>
        <dbReference type="EMBL" id="SKA02875.1"/>
    </source>
</evidence>
<name>A0A1T4QGM5_VIBCI</name>
<evidence type="ECO:0000259" key="1">
    <source>
        <dbReference type="Pfam" id="PF13116"/>
    </source>
</evidence>
<proteinExistence type="predicted"/>
<dbReference type="Proteomes" id="UP000190834">
    <property type="component" value="Unassembled WGS sequence"/>
</dbReference>
<dbReference type="InterPro" id="IPR011836">
    <property type="entry name" value="YhdP"/>
</dbReference>
<reference evidence="3" key="1">
    <citation type="submission" date="2017-02" db="EMBL/GenBank/DDBJ databases">
        <authorList>
            <person name="Varghese N."/>
            <person name="Submissions S."/>
        </authorList>
    </citation>
    <scope>NUCLEOTIDE SEQUENCE [LARGE SCALE GENOMIC DNA]</scope>
    <source>
        <strain evidence="3">DSM 19608</strain>
    </source>
</reference>
<dbReference type="OrthoDB" id="9762238at2"/>
<feature type="domain" description="YhdP central" evidence="1">
    <location>
        <begin position="5"/>
        <end position="1270"/>
    </location>
</feature>
<keyword evidence="3" id="KW-1185">Reference proteome</keyword>
<accession>A0A1T4QGM5</accession>
<protein>
    <submittedName>
        <fullName evidence="2">TIGR02099 family protein</fullName>
    </submittedName>
</protein>
<dbReference type="InterPro" id="IPR025263">
    <property type="entry name" value="YhdP_central"/>
</dbReference>
<dbReference type="GeneID" id="70584572"/>
<dbReference type="EMBL" id="FUXB01000010">
    <property type="protein sequence ID" value="SKA02875.1"/>
    <property type="molecule type" value="Genomic_DNA"/>
</dbReference>
<dbReference type="PANTHER" id="PTHR38690:SF1">
    <property type="entry name" value="PROTEASE"/>
    <property type="match status" value="1"/>
</dbReference>